<organism evidence="3 4">
    <name type="scientific">Alteribacillus persepolensis</name>
    <dbReference type="NCBI Taxonomy" id="568899"/>
    <lineage>
        <taxon>Bacteria</taxon>
        <taxon>Bacillati</taxon>
        <taxon>Bacillota</taxon>
        <taxon>Bacilli</taxon>
        <taxon>Bacillales</taxon>
        <taxon>Bacillaceae</taxon>
        <taxon>Alteribacillus</taxon>
    </lineage>
</organism>
<dbReference type="SUPFAM" id="SSF51556">
    <property type="entry name" value="Metallo-dependent hydrolases"/>
    <property type="match status" value="1"/>
</dbReference>
<keyword evidence="4" id="KW-1185">Reference proteome</keyword>
<keyword evidence="1" id="KW-0479">Metal-binding</keyword>
<sequence length="129" mass="14067">MMTEDFTKKQEDVVHTVLGPVAAEELGVVLPHEALLSMVPGAEIAPEIDTDESKQFETLRRVLIEYRRLGGKTIVDRGGMFKGRNVLLYRALSRETGVHLVASTGLGPASMVGSYFTTQQTDPPGPMPL</sequence>
<keyword evidence="2" id="KW-0378">Hydrolase</keyword>
<reference evidence="4" key="1">
    <citation type="submission" date="2016-10" db="EMBL/GenBank/DDBJ databases">
        <authorList>
            <person name="Varghese N."/>
            <person name="Submissions S."/>
        </authorList>
    </citation>
    <scope>NUCLEOTIDE SEQUENCE [LARGE SCALE GENOMIC DNA]</scope>
    <source>
        <strain evidence="4">DSM 21632</strain>
    </source>
</reference>
<dbReference type="GO" id="GO:0008270">
    <property type="term" value="F:zinc ion binding"/>
    <property type="evidence" value="ECO:0007669"/>
    <property type="project" value="InterPro"/>
</dbReference>
<dbReference type="PANTHER" id="PTHR10819">
    <property type="entry name" value="PHOSPHOTRIESTERASE-RELATED"/>
    <property type="match status" value="1"/>
</dbReference>
<dbReference type="EMBL" id="FNDK01000050">
    <property type="protein sequence ID" value="SDI43088.1"/>
    <property type="molecule type" value="Genomic_DNA"/>
</dbReference>
<feature type="non-terminal residue" evidence="3">
    <location>
        <position position="129"/>
    </location>
</feature>
<dbReference type="PANTHER" id="PTHR10819:SF3">
    <property type="entry name" value="PHOSPHOTRIESTERASE-RELATED PROTEIN"/>
    <property type="match status" value="1"/>
</dbReference>
<gene>
    <name evidence="3" type="ORF">SAMN05192534_1504</name>
</gene>
<dbReference type="AlphaFoldDB" id="A0A1G8KI47"/>
<dbReference type="GO" id="GO:0016787">
    <property type="term" value="F:hydrolase activity"/>
    <property type="evidence" value="ECO:0007669"/>
    <property type="project" value="UniProtKB-KW"/>
</dbReference>
<protein>
    <submittedName>
        <fullName evidence="3">Phosphotriesterase-related protein</fullName>
    </submittedName>
</protein>
<dbReference type="STRING" id="568899.SAMN05192534_1504"/>
<evidence type="ECO:0000313" key="4">
    <source>
        <dbReference type="Proteomes" id="UP000199163"/>
    </source>
</evidence>
<evidence type="ECO:0000256" key="2">
    <source>
        <dbReference type="ARBA" id="ARBA00022801"/>
    </source>
</evidence>
<dbReference type="InterPro" id="IPR032466">
    <property type="entry name" value="Metal_Hydrolase"/>
</dbReference>
<dbReference type="Gene3D" id="3.20.20.140">
    <property type="entry name" value="Metal-dependent hydrolases"/>
    <property type="match status" value="1"/>
</dbReference>
<proteinExistence type="predicted"/>
<accession>A0A1G8KI47</accession>
<evidence type="ECO:0000256" key="1">
    <source>
        <dbReference type="ARBA" id="ARBA00022723"/>
    </source>
</evidence>
<dbReference type="Pfam" id="PF02126">
    <property type="entry name" value="PTE"/>
    <property type="match status" value="1"/>
</dbReference>
<dbReference type="InterPro" id="IPR001559">
    <property type="entry name" value="Phosphotriesterase"/>
</dbReference>
<dbReference type="Proteomes" id="UP000199163">
    <property type="component" value="Unassembled WGS sequence"/>
</dbReference>
<name>A0A1G8KI47_9BACI</name>
<evidence type="ECO:0000313" key="3">
    <source>
        <dbReference type="EMBL" id="SDI43088.1"/>
    </source>
</evidence>